<dbReference type="GO" id="GO:0017089">
    <property type="term" value="F:glycolipid transfer activity"/>
    <property type="evidence" value="ECO:0007669"/>
    <property type="project" value="TreeGrafter"/>
</dbReference>
<dbReference type="Gene3D" id="2.60.450.10">
    <property type="entry name" value="Lipopolysaccharide (LPS) transport protein A like domain"/>
    <property type="match status" value="1"/>
</dbReference>
<comment type="similarity">
    <text evidence="6 7">Belongs to the LptC family.</text>
</comment>
<protein>
    <recommendedName>
        <fullName evidence="6 7">Lipopolysaccharide export system protein LptC</fullName>
    </recommendedName>
</protein>
<keyword evidence="4 6" id="KW-1133">Transmembrane helix</keyword>
<evidence type="ECO:0000256" key="5">
    <source>
        <dbReference type="ARBA" id="ARBA00023136"/>
    </source>
</evidence>
<gene>
    <name evidence="8" type="primary">yrbK</name>
    <name evidence="6" type="synonym">lptC</name>
    <name evidence="8" type="ordered locus">PAJ_3576</name>
</gene>
<evidence type="ECO:0000256" key="1">
    <source>
        <dbReference type="ARBA" id="ARBA00022475"/>
    </source>
</evidence>
<name>A0A0H3L9T1_PANAA</name>
<dbReference type="GO" id="GO:0005886">
    <property type="term" value="C:plasma membrane"/>
    <property type="evidence" value="ECO:0007669"/>
    <property type="project" value="UniProtKB-SubCell"/>
</dbReference>
<evidence type="ECO:0000256" key="3">
    <source>
        <dbReference type="ARBA" id="ARBA00022692"/>
    </source>
</evidence>
<dbReference type="Proteomes" id="UP000006690">
    <property type="component" value="Chromosome"/>
</dbReference>
<sequence>MSKSRRWITLGLALIALVLIGWNFTNRDGDNSAPVANNNQTPTYTSANSHTVVYNPQGGLAYKLVSDKVTYFEDSGISWFDNPVMTTYDENKMPTWTIRADKAKLTKDRMLYLYGHVELNALAQDSQLERIKTDNAQVNLVTQDVASDDQVTLYGRSFNSTGMKMRGNLRTKNAELIEKVKTSYEIQNEQKPH</sequence>
<keyword evidence="3 6" id="KW-0812">Transmembrane</keyword>
<dbReference type="AlphaFoldDB" id="A0A0H3L9T1"/>
<evidence type="ECO:0000256" key="7">
    <source>
        <dbReference type="PIRNR" id="PIRNR028513"/>
    </source>
</evidence>
<dbReference type="PANTHER" id="PTHR37481">
    <property type="entry name" value="LIPOPOLYSACCHARIDE EXPORT SYSTEM PROTEIN LPTC"/>
    <property type="match status" value="1"/>
</dbReference>
<comment type="function">
    <text evidence="7">Required for the translocation of lipopolysaccharide (LPS) from the inner membrane to the outer membrane.</text>
</comment>
<dbReference type="InterPro" id="IPR052363">
    <property type="entry name" value="LPS_export_LptC"/>
</dbReference>
<dbReference type="Pfam" id="PF06835">
    <property type="entry name" value="LptC"/>
    <property type="match status" value="1"/>
</dbReference>
<dbReference type="eggNOG" id="COG3117">
    <property type="taxonomic scope" value="Bacteria"/>
</dbReference>
<dbReference type="InterPro" id="IPR026265">
    <property type="entry name" value="LptC"/>
</dbReference>
<comment type="subcellular location">
    <subcellularLocation>
        <location evidence="6">Cell inner membrane</location>
        <topology evidence="6">Single-pass membrane protein</topology>
    </subcellularLocation>
</comment>
<dbReference type="GO" id="GO:0015221">
    <property type="term" value="F:lipopolysaccharide transmembrane transporter activity"/>
    <property type="evidence" value="ECO:0007669"/>
    <property type="project" value="InterPro"/>
</dbReference>
<dbReference type="NCBIfam" id="NF008142">
    <property type="entry name" value="PRK10893.1"/>
    <property type="match status" value="1"/>
</dbReference>
<keyword evidence="5 6" id="KW-0472">Membrane</keyword>
<proteinExistence type="inferred from homology"/>
<dbReference type="KEGG" id="paj:PAJ_3576"/>
<comment type="function">
    <text evidence="6">Involved in the assembly of lipopolysaccharide (LPS). Required for the translocation of LPS from the inner membrane to the outer membrane. Facilitates the transfer of LPS from the inner membrane to the periplasmic protein LptA. Could be a docking site for LptA.</text>
</comment>
<evidence type="ECO:0000313" key="9">
    <source>
        <dbReference type="Proteomes" id="UP000006690"/>
    </source>
</evidence>
<dbReference type="GO" id="GO:0043165">
    <property type="term" value="P:Gram-negative-bacterium-type cell outer membrane assembly"/>
    <property type="evidence" value="ECO:0007669"/>
    <property type="project" value="UniProtKB-UniRule"/>
</dbReference>
<evidence type="ECO:0000313" key="8">
    <source>
        <dbReference type="EMBL" id="BAK13655.1"/>
    </source>
</evidence>
<dbReference type="GO" id="GO:0030288">
    <property type="term" value="C:outer membrane-bounded periplasmic space"/>
    <property type="evidence" value="ECO:0007669"/>
    <property type="project" value="TreeGrafter"/>
</dbReference>
<dbReference type="NCBIfam" id="TIGR04409">
    <property type="entry name" value="LptC_YrbK"/>
    <property type="match status" value="1"/>
</dbReference>
<keyword evidence="2 6" id="KW-0997">Cell inner membrane</keyword>
<keyword evidence="1 6" id="KW-1003">Cell membrane</keyword>
<dbReference type="PATRIC" id="fig|932677.3.peg.4122"/>
<reference evidence="9" key="1">
    <citation type="journal article" date="2012" name="Appl. Microbiol. Biotechnol.">
        <title>The complete genome sequence of Pantoea ananatis AJ13355, an organism with great biotechnological potential.</title>
        <authorList>
            <person name="Hara Y."/>
            <person name="Kadotani N."/>
            <person name="Izui H."/>
            <person name="Katashkina J.I."/>
            <person name="Kuvaeva T.M."/>
            <person name="Andreeva I.G."/>
            <person name="Golubeva L.I."/>
            <person name="Malko D.B."/>
            <person name="Makeev V.J."/>
            <person name="Mashko S.V."/>
            <person name="Kozlov Y.I."/>
        </authorList>
    </citation>
    <scope>NUCLEOTIDE SEQUENCE [LARGE SCALE GENOMIC DNA]</scope>
    <source>
        <strain evidence="9">AJ13355</strain>
    </source>
</reference>
<comment type="subunit">
    <text evidence="6">Component of the lipopolysaccharide transport and assembly complex. Interacts with LptA and the LptBFG transporter complex.</text>
</comment>
<evidence type="ECO:0000256" key="6">
    <source>
        <dbReference type="HAMAP-Rule" id="MF_01915"/>
    </source>
</evidence>
<accession>A0A0H3L9T1</accession>
<evidence type="ECO:0000256" key="2">
    <source>
        <dbReference type="ARBA" id="ARBA00022519"/>
    </source>
</evidence>
<dbReference type="RefSeq" id="WP_013024326.1">
    <property type="nucleotide sequence ID" value="NC_017531.2"/>
</dbReference>
<dbReference type="InterPro" id="IPR010664">
    <property type="entry name" value="LipoPS_assembly_LptC-rel"/>
</dbReference>
<dbReference type="EMBL" id="AP012032">
    <property type="protein sequence ID" value="BAK13655.1"/>
    <property type="molecule type" value="Genomic_DNA"/>
</dbReference>
<dbReference type="HAMAP" id="MF_01915">
    <property type="entry name" value="LPS_assembly_LptC"/>
    <property type="match status" value="1"/>
</dbReference>
<dbReference type="HOGENOM" id="CLU_105814_2_1_6"/>
<organism evidence="8 9">
    <name type="scientific">Pantoea ananatis (strain AJ13355)</name>
    <dbReference type="NCBI Taxonomy" id="932677"/>
    <lineage>
        <taxon>Bacteria</taxon>
        <taxon>Pseudomonadati</taxon>
        <taxon>Pseudomonadota</taxon>
        <taxon>Gammaproteobacteria</taxon>
        <taxon>Enterobacterales</taxon>
        <taxon>Erwiniaceae</taxon>
        <taxon>Pantoea</taxon>
    </lineage>
</organism>
<evidence type="ECO:0000256" key="4">
    <source>
        <dbReference type="ARBA" id="ARBA00022989"/>
    </source>
</evidence>
<dbReference type="OrthoDB" id="5659892at2"/>
<dbReference type="PANTHER" id="PTHR37481:SF1">
    <property type="entry name" value="LIPOPOLYSACCHARIDE EXPORT SYSTEM PROTEIN LPTC"/>
    <property type="match status" value="1"/>
</dbReference>
<dbReference type="PIRSF" id="PIRSF028513">
    <property type="entry name" value="LptC"/>
    <property type="match status" value="1"/>
</dbReference>